<gene>
    <name evidence="3" type="ORF">TBK1r_00520</name>
</gene>
<organism evidence="3 4">
    <name type="scientific">Stieleria magnilauensis</name>
    <dbReference type="NCBI Taxonomy" id="2527963"/>
    <lineage>
        <taxon>Bacteria</taxon>
        <taxon>Pseudomonadati</taxon>
        <taxon>Planctomycetota</taxon>
        <taxon>Planctomycetia</taxon>
        <taxon>Pirellulales</taxon>
        <taxon>Pirellulaceae</taxon>
        <taxon>Stieleria</taxon>
    </lineage>
</organism>
<feature type="signal peptide" evidence="2">
    <location>
        <begin position="1"/>
        <end position="20"/>
    </location>
</feature>
<reference evidence="3 4" key="1">
    <citation type="submission" date="2019-02" db="EMBL/GenBank/DDBJ databases">
        <title>Deep-cultivation of Planctomycetes and their phenomic and genomic characterization uncovers novel biology.</title>
        <authorList>
            <person name="Wiegand S."/>
            <person name="Jogler M."/>
            <person name="Boedeker C."/>
            <person name="Pinto D."/>
            <person name="Vollmers J."/>
            <person name="Rivas-Marin E."/>
            <person name="Kohn T."/>
            <person name="Peeters S.H."/>
            <person name="Heuer A."/>
            <person name="Rast P."/>
            <person name="Oberbeckmann S."/>
            <person name="Bunk B."/>
            <person name="Jeske O."/>
            <person name="Meyerdierks A."/>
            <person name="Storesund J.E."/>
            <person name="Kallscheuer N."/>
            <person name="Luecker S."/>
            <person name="Lage O.M."/>
            <person name="Pohl T."/>
            <person name="Merkel B.J."/>
            <person name="Hornburger P."/>
            <person name="Mueller R.-W."/>
            <person name="Bruemmer F."/>
            <person name="Labrenz M."/>
            <person name="Spormann A.M."/>
            <person name="Op den Camp H."/>
            <person name="Overmann J."/>
            <person name="Amann R."/>
            <person name="Jetten M.S.M."/>
            <person name="Mascher T."/>
            <person name="Medema M.H."/>
            <person name="Devos D.P."/>
            <person name="Kaster A.-K."/>
            <person name="Ovreas L."/>
            <person name="Rohde M."/>
            <person name="Galperin M.Y."/>
            <person name="Jogler C."/>
        </authorList>
    </citation>
    <scope>NUCLEOTIDE SEQUENCE [LARGE SCALE GENOMIC DNA]</scope>
    <source>
        <strain evidence="3 4">TBK1r</strain>
    </source>
</reference>
<dbReference type="EMBL" id="CP036432">
    <property type="protein sequence ID" value="QDV81137.1"/>
    <property type="molecule type" value="Genomic_DNA"/>
</dbReference>
<name>A0ABX5XHA5_9BACT</name>
<evidence type="ECO:0000256" key="2">
    <source>
        <dbReference type="SAM" id="SignalP"/>
    </source>
</evidence>
<sequence>MKQIAIAAIVLLGVTGVATAAPLDVGHSILVSGPIPAPVLDPTQPSVTLVPPIRSATFQNIAKPEQSEPATPEPINKPPRVHHREETKPSVIDKLKAFERKKNAWLKRTFLGK</sequence>
<protein>
    <submittedName>
        <fullName evidence="3">Uncharacterized protein</fullName>
    </submittedName>
</protein>
<feature type="chain" id="PRO_5046522942" evidence="2">
    <location>
        <begin position="21"/>
        <end position="113"/>
    </location>
</feature>
<feature type="region of interest" description="Disordered" evidence="1">
    <location>
        <begin position="59"/>
        <end position="89"/>
    </location>
</feature>
<keyword evidence="2" id="KW-0732">Signal</keyword>
<keyword evidence="4" id="KW-1185">Reference proteome</keyword>
<evidence type="ECO:0000313" key="3">
    <source>
        <dbReference type="EMBL" id="QDV81137.1"/>
    </source>
</evidence>
<dbReference type="Proteomes" id="UP000318081">
    <property type="component" value="Chromosome"/>
</dbReference>
<proteinExistence type="predicted"/>
<accession>A0ABX5XHA5</accession>
<evidence type="ECO:0000313" key="4">
    <source>
        <dbReference type="Proteomes" id="UP000318081"/>
    </source>
</evidence>
<evidence type="ECO:0000256" key="1">
    <source>
        <dbReference type="SAM" id="MobiDB-lite"/>
    </source>
</evidence>
<dbReference type="RefSeq" id="WP_145206985.1">
    <property type="nucleotide sequence ID" value="NZ_CP036432.1"/>
</dbReference>